<evidence type="ECO:0000313" key="2">
    <source>
        <dbReference type="Proteomes" id="UP000235672"/>
    </source>
</evidence>
<proteinExistence type="predicted"/>
<evidence type="ECO:0000313" key="1">
    <source>
        <dbReference type="EMBL" id="PMD13922.1"/>
    </source>
</evidence>
<protein>
    <submittedName>
        <fullName evidence="1">Uncharacterized protein</fullName>
    </submittedName>
</protein>
<dbReference type="EMBL" id="KZ613526">
    <property type="protein sequence ID" value="PMD13922.1"/>
    <property type="molecule type" value="Genomic_DNA"/>
</dbReference>
<sequence length="346" mass="37630">MAFDLSAARRELSWPFNANPEDIDAVMSTSIHFQLQFSAFHLAQVLILQDFKLLLKARLPTCVSLLFRFYVVSTSLKHVVRTTAQSFDRAFPSRTASADCSSYLLTTVTPATVTYTATTAYPTTLVTTDISTIDITSTVTITPGVAKHQVTVTASDVPAYASAFSGAINLSTIHNHNYLHIHHSNQYPRRNNHSLHNSINHAPSTPVSTPFTLQIENTCTFYDGFDLEFDDCSGITGHPYLYYGGSDTSFVFGSDGFLHVESCFNVIAGTFQGNEPGPLSILDPAGPGTGGFVGAPCSDAGGYLACTGSNGETVFYCRIILLVLVVKFILRMRTMGRILMCKSTID</sequence>
<accession>A0A2J6PIQ0</accession>
<dbReference type="Proteomes" id="UP000235672">
    <property type="component" value="Unassembled WGS sequence"/>
</dbReference>
<dbReference type="AlphaFoldDB" id="A0A2J6PIQ0"/>
<gene>
    <name evidence="1" type="ORF">NA56DRAFT_755353</name>
</gene>
<name>A0A2J6PIQ0_9HELO</name>
<reference evidence="1 2" key="1">
    <citation type="submission" date="2016-05" db="EMBL/GenBank/DDBJ databases">
        <title>A degradative enzymes factory behind the ericoid mycorrhizal symbiosis.</title>
        <authorList>
            <consortium name="DOE Joint Genome Institute"/>
            <person name="Martino E."/>
            <person name="Morin E."/>
            <person name="Grelet G."/>
            <person name="Kuo A."/>
            <person name="Kohler A."/>
            <person name="Daghino S."/>
            <person name="Barry K."/>
            <person name="Choi C."/>
            <person name="Cichocki N."/>
            <person name="Clum A."/>
            <person name="Copeland A."/>
            <person name="Hainaut M."/>
            <person name="Haridas S."/>
            <person name="Labutti K."/>
            <person name="Lindquist E."/>
            <person name="Lipzen A."/>
            <person name="Khouja H.-R."/>
            <person name="Murat C."/>
            <person name="Ohm R."/>
            <person name="Olson A."/>
            <person name="Spatafora J."/>
            <person name="Veneault-Fourrey C."/>
            <person name="Henrissat B."/>
            <person name="Grigoriev I."/>
            <person name="Martin F."/>
            <person name="Perotto S."/>
        </authorList>
    </citation>
    <scope>NUCLEOTIDE SEQUENCE [LARGE SCALE GENOMIC DNA]</scope>
    <source>
        <strain evidence="1 2">UAMH 7357</strain>
    </source>
</reference>
<keyword evidence="2" id="KW-1185">Reference proteome</keyword>
<dbReference type="OrthoDB" id="5596743at2759"/>
<organism evidence="1 2">
    <name type="scientific">Hyaloscypha hepaticicola</name>
    <dbReference type="NCBI Taxonomy" id="2082293"/>
    <lineage>
        <taxon>Eukaryota</taxon>
        <taxon>Fungi</taxon>
        <taxon>Dikarya</taxon>
        <taxon>Ascomycota</taxon>
        <taxon>Pezizomycotina</taxon>
        <taxon>Leotiomycetes</taxon>
        <taxon>Helotiales</taxon>
        <taxon>Hyaloscyphaceae</taxon>
        <taxon>Hyaloscypha</taxon>
    </lineage>
</organism>